<dbReference type="InterPro" id="IPR036161">
    <property type="entry name" value="RPB6/omega-like_sf"/>
</dbReference>
<name>A0A6C0JCA6_9ZZZZ</name>
<accession>A0A6C0JCA6</accession>
<feature type="compositionally biased region" description="Acidic residues" evidence="3">
    <location>
        <begin position="11"/>
        <end position="57"/>
    </location>
</feature>
<feature type="region of interest" description="Disordered" evidence="3">
    <location>
        <begin position="1"/>
        <end position="57"/>
    </location>
</feature>
<sequence>MDTTQLKVEDPIEDIDTALSDVDSDFGEMSDGSGDDNSVDAGDIESYNEVDEEDVDDDVDLEGVISLQPDNDIDGYDIGNEDDDDCDFNEMSYTKLEDVDNKGFIEKYHSSISQHNEDEVNAMAVVVRDDDGVIVDPLHRTIPILTKYEKARIIGQRASQINNGAEPQIDAKAINTYDGYLIALEELKQKKLPFIIKRPMPFGGQEYWRVKDLEYLNHD</sequence>
<dbReference type="InterPro" id="IPR020708">
    <property type="entry name" value="DNA-dir_RNA_polK_14-18kDa_CS"/>
</dbReference>
<keyword evidence="1" id="KW-0240">DNA-directed RNA polymerase</keyword>
<dbReference type="GO" id="GO:0006366">
    <property type="term" value="P:transcription by RNA polymerase II"/>
    <property type="evidence" value="ECO:0007669"/>
    <property type="project" value="TreeGrafter"/>
</dbReference>
<dbReference type="GO" id="GO:0000428">
    <property type="term" value="C:DNA-directed RNA polymerase complex"/>
    <property type="evidence" value="ECO:0007669"/>
    <property type="project" value="UniProtKB-KW"/>
</dbReference>
<dbReference type="GO" id="GO:0042797">
    <property type="term" value="P:tRNA transcription by RNA polymerase III"/>
    <property type="evidence" value="ECO:0007669"/>
    <property type="project" value="TreeGrafter"/>
</dbReference>
<dbReference type="PANTHER" id="PTHR47227">
    <property type="entry name" value="DNA-DIRECTED RNA POLYMERASE SUBUNIT K"/>
    <property type="match status" value="1"/>
</dbReference>
<protein>
    <submittedName>
        <fullName evidence="4">Uncharacterized protein</fullName>
    </submittedName>
</protein>
<dbReference type="EMBL" id="MN740360">
    <property type="protein sequence ID" value="QHU02481.1"/>
    <property type="molecule type" value="Genomic_DNA"/>
</dbReference>
<evidence type="ECO:0000256" key="3">
    <source>
        <dbReference type="SAM" id="MobiDB-lite"/>
    </source>
</evidence>
<dbReference type="SMART" id="SM01409">
    <property type="entry name" value="RNA_pol_Rpb6"/>
    <property type="match status" value="1"/>
</dbReference>
<proteinExistence type="predicted"/>
<dbReference type="Pfam" id="PF01192">
    <property type="entry name" value="RNA_pol_Rpb6"/>
    <property type="match status" value="1"/>
</dbReference>
<reference evidence="4" key="1">
    <citation type="journal article" date="2020" name="Nature">
        <title>Giant virus diversity and host interactions through global metagenomics.</title>
        <authorList>
            <person name="Schulz F."/>
            <person name="Roux S."/>
            <person name="Paez-Espino D."/>
            <person name="Jungbluth S."/>
            <person name="Walsh D.A."/>
            <person name="Denef V.J."/>
            <person name="McMahon K.D."/>
            <person name="Konstantinidis K.T."/>
            <person name="Eloe-Fadrosh E.A."/>
            <person name="Kyrpides N.C."/>
            <person name="Woyke T."/>
        </authorList>
    </citation>
    <scope>NUCLEOTIDE SEQUENCE</scope>
    <source>
        <strain evidence="4">GVMAG-M-3300025880-76</strain>
    </source>
</reference>
<keyword evidence="2" id="KW-0804">Transcription</keyword>
<evidence type="ECO:0000256" key="2">
    <source>
        <dbReference type="ARBA" id="ARBA00023163"/>
    </source>
</evidence>
<organism evidence="4">
    <name type="scientific">viral metagenome</name>
    <dbReference type="NCBI Taxonomy" id="1070528"/>
    <lineage>
        <taxon>unclassified sequences</taxon>
        <taxon>metagenomes</taxon>
        <taxon>organismal metagenomes</taxon>
    </lineage>
</organism>
<dbReference type="InterPro" id="IPR006110">
    <property type="entry name" value="Pol_omega/Rpo6/RPB6"/>
</dbReference>
<evidence type="ECO:0000313" key="4">
    <source>
        <dbReference type="EMBL" id="QHU02481.1"/>
    </source>
</evidence>
<dbReference type="AlphaFoldDB" id="A0A6C0JCA6"/>
<dbReference type="GO" id="GO:0006360">
    <property type="term" value="P:transcription by RNA polymerase I"/>
    <property type="evidence" value="ECO:0007669"/>
    <property type="project" value="TreeGrafter"/>
</dbReference>
<dbReference type="SUPFAM" id="SSF63562">
    <property type="entry name" value="RPB6/omega subunit-like"/>
    <property type="match status" value="1"/>
</dbReference>
<dbReference type="GO" id="GO:0003899">
    <property type="term" value="F:DNA-directed RNA polymerase activity"/>
    <property type="evidence" value="ECO:0007669"/>
    <property type="project" value="InterPro"/>
</dbReference>
<dbReference type="Gene3D" id="3.90.940.10">
    <property type="match status" value="1"/>
</dbReference>
<dbReference type="GO" id="GO:0003677">
    <property type="term" value="F:DNA binding"/>
    <property type="evidence" value="ECO:0007669"/>
    <property type="project" value="InterPro"/>
</dbReference>
<dbReference type="PANTHER" id="PTHR47227:SF5">
    <property type="entry name" value="DNA-DIRECTED RNA POLYMERASES I, II, AND III SUBUNIT RPABC2"/>
    <property type="match status" value="1"/>
</dbReference>
<dbReference type="PROSITE" id="PS01111">
    <property type="entry name" value="RNA_POL_K_14KD"/>
    <property type="match status" value="1"/>
</dbReference>
<evidence type="ECO:0000256" key="1">
    <source>
        <dbReference type="ARBA" id="ARBA00022478"/>
    </source>
</evidence>